<evidence type="ECO:0000313" key="4">
    <source>
        <dbReference type="Proteomes" id="UP000235584"/>
    </source>
</evidence>
<evidence type="ECO:0000256" key="1">
    <source>
        <dbReference type="ARBA" id="ARBA00007734"/>
    </source>
</evidence>
<accession>A0A2K9NWD2</accession>
<dbReference type="GO" id="GO:0016020">
    <property type="term" value="C:membrane"/>
    <property type="evidence" value="ECO:0007669"/>
    <property type="project" value="InterPro"/>
</dbReference>
<dbReference type="PROSITE" id="PS00922">
    <property type="entry name" value="TRANSGLYCOSYLASE"/>
    <property type="match status" value="1"/>
</dbReference>
<dbReference type="Pfam" id="PF01464">
    <property type="entry name" value="SLT"/>
    <property type="match status" value="1"/>
</dbReference>
<dbReference type="GO" id="GO:0042597">
    <property type="term" value="C:periplasmic space"/>
    <property type="evidence" value="ECO:0007669"/>
    <property type="project" value="InterPro"/>
</dbReference>
<protein>
    <submittedName>
        <fullName evidence="3">Uncharacterized protein</fullName>
    </submittedName>
</protein>
<dbReference type="RefSeq" id="WP_102245118.1">
    <property type="nucleotide sequence ID" value="NZ_CP025704.1"/>
</dbReference>
<dbReference type="Proteomes" id="UP000235584">
    <property type="component" value="Chromosome"/>
</dbReference>
<dbReference type="SUPFAM" id="SSF53955">
    <property type="entry name" value="Lysozyme-like"/>
    <property type="match status" value="1"/>
</dbReference>
<keyword evidence="2" id="KW-0732">Signal</keyword>
<dbReference type="CDD" id="cd13401">
    <property type="entry name" value="Slt70-like"/>
    <property type="match status" value="1"/>
</dbReference>
<dbReference type="Gene3D" id="1.25.40.10">
    <property type="entry name" value="Tetratricopeptide repeat domain"/>
    <property type="match status" value="1"/>
</dbReference>
<dbReference type="InterPro" id="IPR000189">
    <property type="entry name" value="Transglyc_AS"/>
</dbReference>
<evidence type="ECO:0000256" key="2">
    <source>
        <dbReference type="ARBA" id="ARBA00022729"/>
    </source>
</evidence>
<sequence length="698" mass="80685">MKKILLITLLLTGCSSKPINPIPAPGYARMSALKSALTEGNKSFETQNDAEELAQEYLKAMKAESAGDTKSACKLFKNLAENESFPLNQTALVHTLSNCSYSASELRSIWGQTVIASYLKEAYLDSSLKLAEKYQIAEAAANFSYDLVAFKQVQSEKVKLLQNAIKLAQKLNRPELEEKFFVKLTEVSPLFSKDINRDNIYSVAKDFESSREFEKARTLYLEIINGEEYSFEEKVKAYNSYRTSFKVARDLKMFMEKTGEMELYLRQLLDNDPADTKLQEAWVDAKINYARAVWTEHLNAEARIILEDVIERKIGNANQMATLYWVYGSLHVESKEFPEALAKYEKASTYKVTTLDLQENVQWALVWNKYLTKRYEDMMSDVDRFVKKSSNPNFIHKLNFWKARALYKLGREDEGKTLFQTTAANDAFGYYGLISSMQTQEPLAPLAPTEIIKDPFGHLILDWLIAVDEKTFSTKVLKEINSQFKTIAERERAMSLYALTGWYQGGMVQIYNFPMKMRDELTKKYISVVFPIPYENIFARYSQKYKVPEALPFAITRQESAFNPNVRSWADAFGLMQMIPEKAVELSKKYHIPYKDFNDLYKPEPNVEMGTALLSELHALFKGKFAQNVAAYNASTEVIAVWERERFNGDYLEFIEMIPYEETRNYIKLVFRNYMTYKRVLKNEEVLIPEDFFAKPFN</sequence>
<dbReference type="KEGG" id="bsto:C0V70_17305"/>
<comment type="similarity">
    <text evidence="1">Belongs to the transglycosylase Slt family.</text>
</comment>
<dbReference type="Gene3D" id="1.10.530.10">
    <property type="match status" value="1"/>
</dbReference>
<dbReference type="PANTHER" id="PTHR37423">
    <property type="entry name" value="SOLUBLE LYTIC MUREIN TRANSGLYCOSYLASE-RELATED"/>
    <property type="match status" value="1"/>
</dbReference>
<dbReference type="InterPro" id="IPR023346">
    <property type="entry name" value="Lysozyme-like_dom_sf"/>
</dbReference>
<gene>
    <name evidence="3" type="ORF">C0V70_17305</name>
</gene>
<dbReference type="InterPro" id="IPR008258">
    <property type="entry name" value="Transglycosylase_SLT_dom_1"/>
</dbReference>
<proteinExistence type="inferred from homology"/>
<dbReference type="InterPro" id="IPR011990">
    <property type="entry name" value="TPR-like_helical_dom_sf"/>
</dbReference>
<organism evidence="3 4">
    <name type="scientific">Bacteriovorax stolpii</name>
    <name type="common">Bdellovibrio stolpii</name>
    <dbReference type="NCBI Taxonomy" id="960"/>
    <lineage>
        <taxon>Bacteria</taxon>
        <taxon>Pseudomonadati</taxon>
        <taxon>Bdellovibrionota</taxon>
        <taxon>Bacteriovoracia</taxon>
        <taxon>Bacteriovoracales</taxon>
        <taxon>Bacteriovoracaceae</taxon>
        <taxon>Bacteriovorax</taxon>
    </lineage>
</organism>
<dbReference type="GO" id="GO:0004553">
    <property type="term" value="F:hydrolase activity, hydrolyzing O-glycosyl compounds"/>
    <property type="evidence" value="ECO:0007669"/>
    <property type="project" value="InterPro"/>
</dbReference>
<keyword evidence="4" id="KW-1185">Reference proteome</keyword>
<dbReference type="PANTHER" id="PTHR37423:SF2">
    <property type="entry name" value="MEMBRANE-BOUND LYTIC MUREIN TRANSGLYCOSYLASE C"/>
    <property type="match status" value="1"/>
</dbReference>
<reference evidence="3 4" key="1">
    <citation type="submission" date="2018-01" db="EMBL/GenBank/DDBJ databases">
        <title>Complete genome sequence of Bacteriovorax stolpii DSM12778.</title>
        <authorList>
            <person name="Tang B."/>
            <person name="Chang J."/>
        </authorList>
    </citation>
    <scope>NUCLEOTIDE SEQUENCE [LARGE SCALE GENOMIC DNA]</scope>
    <source>
        <strain evidence="3 4">DSM 12778</strain>
    </source>
</reference>
<dbReference type="AlphaFoldDB" id="A0A2K9NWD2"/>
<name>A0A2K9NWD2_BACTC</name>
<dbReference type="OrthoDB" id="5298965at2"/>
<dbReference type="InterPro" id="IPR008939">
    <property type="entry name" value="Lytic_TGlycosylase_superhlx_U"/>
</dbReference>
<dbReference type="SUPFAM" id="SSF48435">
    <property type="entry name" value="Bacterial muramidases"/>
    <property type="match status" value="1"/>
</dbReference>
<evidence type="ECO:0000313" key="3">
    <source>
        <dbReference type="EMBL" id="AUN99829.1"/>
    </source>
</evidence>
<dbReference type="GO" id="GO:0008933">
    <property type="term" value="F:peptidoglycan lytic transglycosylase activity"/>
    <property type="evidence" value="ECO:0007669"/>
    <property type="project" value="InterPro"/>
</dbReference>
<dbReference type="EMBL" id="CP025704">
    <property type="protein sequence ID" value="AUN99829.1"/>
    <property type="molecule type" value="Genomic_DNA"/>
</dbReference>
<dbReference type="GO" id="GO:0000270">
    <property type="term" value="P:peptidoglycan metabolic process"/>
    <property type="evidence" value="ECO:0007669"/>
    <property type="project" value="InterPro"/>
</dbReference>